<evidence type="ECO:0000256" key="1">
    <source>
        <dbReference type="SAM" id="SignalP"/>
    </source>
</evidence>
<feature type="chain" id="PRO_5041411000" description="Secreted protein" evidence="1">
    <location>
        <begin position="29"/>
        <end position="89"/>
    </location>
</feature>
<reference evidence="2" key="1">
    <citation type="submission" date="2023-06" db="EMBL/GenBank/DDBJ databases">
        <authorList>
            <consortium name="Lawrence Berkeley National Laboratory"/>
            <person name="Ahrendt S."/>
            <person name="Sahu N."/>
            <person name="Indic B."/>
            <person name="Wong-Bajracharya J."/>
            <person name="Merenyi Z."/>
            <person name="Ke H.-M."/>
            <person name="Monk M."/>
            <person name="Kocsube S."/>
            <person name="Drula E."/>
            <person name="Lipzen A."/>
            <person name="Balint B."/>
            <person name="Henrissat B."/>
            <person name="Andreopoulos B."/>
            <person name="Martin F.M."/>
            <person name="Harder C.B."/>
            <person name="Rigling D."/>
            <person name="Ford K.L."/>
            <person name="Foster G.D."/>
            <person name="Pangilinan J."/>
            <person name="Papanicolaou A."/>
            <person name="Barry K."/>
            <person name="LaButti K."/>
            <person name="Viragh M."/>
            <person name="Koriabine M."/>
            <person name="Yan M."/>
            <person name="Riley R."/>
            <person name="Champramary S."/>
            <person name="Plett K.L."/>
            <person name="Tsai I.J."/>
            <person name="Slot J."/>
            <person name="Sipos G."/>
            <person name="Plett J."/>
            <person name="Nagy L.G."/>
            <person name="Grigoriev I.V."/>
        </authorList>
    </citation>
    <scope>NUCLEOTIDE SEQUENCE</scope>
    <source>
        <strain evidence="2">ICMP 16352</strain>
    </source>
</reference>
<sequence>MATPAAASALRRCCFSLLVFRSLTFVACDKGDSCRRSGAATLLFLVPCRVSVQFRCLVGGNGCDSCRRLGAATLSHCVACVPVLPFRFC</sequence>
<organism evidence="2 3">
    <name type="scientific">Armillaria novae-zelandiae</name>
    <dbReference type="NCBI Taxonomy" id="153914"/>
    <lineage>
        <taxon>Eukaryota</taxon>
        <taxon>Fungi</taxon>
        <taxon>Dikarya</taxon>
        <taxon>Basidiomycota</taxon>
        <taxon>Agaricomycotina</taxon>
        <taxon>Agaricomycetes</taxon>
        <taxon>Agaricomycetidae</taxon>
        <taxon>Agaricales</taxon>
        <taxon>Marasmiineae</taxon>
        <taxon>Physalacriaceae</taxon>
        <taxon>Armillaria</taxon>
    </lineage>
</organism>
<dbReference type="Proteomes" id="UP001175227">
    <property type="component" value="Unassembled WGS sequence"/>
</dbReference>
<protein>
    <recommendedName>
        <fullName evidence="4">Secreted protein</fullName>
    </recommendedName>
</protein>
<gene>
    <name evidence="2" type="ORF">IW261DRAFT_1534119</name>
</gene>
<keyword evidence="1" id="KW-0732">Signal</keyword>
<evidence type="ECO:0000313" key="2">
    <source>
        <dbReference type="EMBL" id="KAK0460342.1"/>
    </source>
</evidence>
<comment type="caution">
    <text evidence="2">The sequence shown here is derived from an EMBL/GenBank/DDBJ whole genome shotgun (WGS) entry which is preliminary data.</text>
</comment>
<dbReference type="EMBL" id="JAUEPR010000177">
    <property type="protein sequence ID" value="KAK0460342.1"/>
    <property type="molecule type" value="Genomic_DNA"/>
</dbReference>
<feature type="signal peptide" evidence="1">
    <location>
        <begin position="1"/>
        <end position="28"/>
    </location>
</feature>
<evidence type="ECO:0008006" key="4">
    <source>
        <dbReference type="Google" id="ProtNLM"/>
    </source>
</evidence>
<dbReference type="AlphaFoldDB" id="A0AA39KFQ2"/>
<proteinExistence type="predicted"/>
<evidence type="ECO:0000313" key="3">
    <source>
        <dbReference type="Proteomes" id="UP001175227"/>
    </source>
</evidence>
<name>A0AA39KFQ2_9AGAR</name>
<keyword evidence="3" id="KW-1185">Reference proteome</keyword>
<accession>A0AA39KFQ2</accession>